<reference evidence="1 2" key="1">
    <citation type="journal article" date="2016" name="Nat. Commun.">
        <title>Thousands of microbial genomes shed light on interconnected biogeochemical processes in an aquifer system.</title>
        <authorList>
            <person name="Anantharaman K."/>
            <person name="Brown C.T."/>
            <person name="Hug L.A."/>
            <person name="Sharon I."/>
            <person name="Castelle C.J."/>
            <person name="Probst A.J."/>
            <person name="Thomas B.C."/>
            <person name="Singh A."/>
            <person name="Wilkins M.J."/>
            <person name="Karaoz U."/>
            <person name="Brodie E.L."/>
            <person name="Williams K.H."/>
            <person name="Hubbard S.S."/>
            <person name="Banfield J.F."/>
        </authorList>
    </citation>
    <scope>NUCLEOTIDE SEQUENCE [LARGE SCALE GENOMIC DNA]</scope>
</reference>
<organism evidence="1 2">
    <name type="scientific">Candidatus Curtissbacteria bacterium RIFCSPLOWO2_01_FULL_42_26</name>
    <dbReference type="NCBI Taxonomy" id="1797729"/>
    <lineage>
        <taxon>Bacteria</taxon>
        <taxon>Candidatus Curtissiibacteriota</taxon>
    </lineage>
</organism>
<comment type="caution">
    <text evidence="1">The sequence shown here is derived from an EMBL/GenBank/DDBJ whole genome shotgun (WGS) entry which is preliminary data.</text>
</comment>
<proteinExistence type="predicted"/>
<evidence type="ECO:0000313" key="1">
    <source>
        <dbReference type="EMBL" id="OGE09092.1"/>
    </source>
</evidence>
<gene>
    <name evidence="1" type="ORF">A3A60_01370</name>
</gene>
<sequence length="154" mass="17559">MTDRRIHETPSVLIAALADLDRTPQRLKSILSEQLIGKMMFLLDSPSKTKLSESGRMTRRVGFENGAIRGKIFIRDEEDHSGKPEDYRIGIVVKLEELVGDQEYLICQIPSASEVLYMGGNPATLEQLEYLIGIVEFIEESLKRRQLGKGRRRR</sequence>
<protein>
    <submittedName>
        <fullName evidence="1">Uncharacterized protein</fullName>
    </submittedName>
</protein>
<dbReference type="Proteomes" id="UP000179227">
    <property type="component" value="Unassembled WGS sequence"/>
</dbReference>
<evidence type="ECO:0000313" key="2">
    <source>
        <dbReference type="Proteomes" id="UP000179227"/>
    </source>
</evidence>
<dbReference type="EMBL" id="MFBS01000025">
    <property type="protein sequence ID" value="OGE09092.1"/>
    <property type="molecule type" value="Genomic_DNA"/>
</dbReference>
<dbReference type="STRING" id="1797729.A3A60_01370"/>
<name>A0A1F5HY32_9BACT</name>
<dbReference type="AlphaFoldDB" id="A0A1F5HY32"/>
<accession>A0A1F5HY32</accession>